<dbReference type="Proteomes" id="UP000780801">
    <property type="component" value="Unassembled WGS sequence"/>
</dbReference>
<keyword evidence="2" id="KW-1185">Reference proteome</keyword>
<organism evidence="1 2">
    <name type="scientific">Lunasporangiospora selenospora</name>
    <dbReference type="NCBI Taxonomy" id="979761"/>
    <lineage>
        <taxon>Eukaryota</taxon>
        <taxon>Fungi</taxon>
        <taxon>Fungi incertae sedis</taxon>
        <taxon>Mucoromycota</taxon>
        <taxon>Mortierellomycotina</taxon>
        <taxon>Mortierellomycetes</taxon>
        <taxon>Mortierellales</taxon>
        <taxon>Mortierellaceae</taxon>
        <taxon>Lunasporangiospora</taxon>
    </lineage>
</organism>
<evidence type="ECO:0000313" key="1">
    <source>
        <dbReference type="EMBL" id="KAF9580356.1"/>
    </source>
</evidence>
<protein>
    <submittedName>
        <fullName evidence="1">Uncharacterized protein</fullName>
    </submittedName>
</protein>
<sequence>MLVPPSALRPGEEDSINSRCMGGGRFSAVVHVKGCYTSSWDYLSTPSIHDKDFVAYSETTRGHGQGVVQHF</sequence>
<reference evidence="1" key="1">
    <citation type="journal article" date="2020" name="Fungal Divers.">
        <title>Resolving the Mortierellaceae phylogeny through synthesis of multi-gene phylogenetics and phylogenomics.</title>
        <authorList>
            <person name="Vandepol N."/>
            <person name="Liber J."/>
            <person name="Desiro A."/>
            <person name="Na H."/>
            <person name="Kennedy M."/>
            <person name="Barry K."/>
            <person name="Grigoriev I.V."/>
            <person name="Miller A.N."/>
            <person name="O'Donnell K."/>
            <person name="Stajich J.E."/>
            <person name="Bonito G."/>
        </authorList>
    </citation>
    <scope>NUCLEOTIDE SEQUENCE</scope>
    <source>
        <strain evidence="1">KOD1015</strain>
    </source>
</reference>
<dbReference type="AlphaFoldDB" id="A0A9P6FTA1"/>
<name>A0A9P6FTA1_9FUNG</name>
<evidence type="ECO:0000313" key="2">
    <source>
        <dbReference type="Proteomes" id="UP000780801"/>
    </source>
</evidence>
<dbReference type="EMBL" id="JAABOA010002112">
    <property type="protein sequence ID" value="KAF9580356.1"/>
    <property type="molecule type" value="Genomic_DNA"/>
</dbReference>
<comment type="caution">
    <text evidence="1">The sequence shown here is derived from an EMBL/GenBank/DDBJ whole genome shotgun (WGS) entry which is preliminary data.</text>
</comment>
<accession>A0A9P6FTA1</accession>
<gene>
    <name evidence="1" type="ORF">BGW38_003033</name>
</gene>
<proteinExistence type="predicted"/>